<keyword evidence="4" id="KW-0539">Nucleus</keyword>
<dbReference type="InterPro" id="IPR020719">
    <property type="entry name" value="RNA3'_term_phos_cycl-like_CS"/>
</dbReference>
<dbReference type="EMBL" id="SDOX01000016">
    <property type="protein sequence ID" value="TFJ85181.1"/>
    <property type="molecule type" value="Genomic_DNA"/>
</dbReference>
<feature type="domain" description="RNA 3'-terminal phosphate cyclase insert" evidence="7">
    <location>
        <begin position="178"/>
        <end position="276"/>
    </location>
</feature>
<evidence type="ECO:0000259" key="6">
    <source>
        <dbReference type="Pfam" id="PF01137"/>
    </source>
</evidence>
<feature type="domain" description="RNA 3'-terminal phosphate cyclase" evidence="6">
    <location>
        <begin position="5"/>
        <end position="330"/>
    </location>
</feature>
<dbReference type="PROSITE" id="PS01287">
    <property type="entry name" value="RTC"/>
    <property type="match status" value="1"/>
</dbReference>
<dbReference type="InterPro" id="IPR000228">
    <property type="entry name" value="RNA3'_term_phos_cyc"/>
</dbReference>
<dbReference type="NCBIfam" id="TIGR03400">
    <property type="entry name" value="18S_RNA_Rcl1p"/>
    <property type="match status" value="1"/>
</dbReference>
<protein>
    <recommendedName>
        <fullName evidence="10">RNA 3'-terminal phosphate cyclase domain-containing protein</fullName>
    </recommendedName>
</protein>
<comment type="similarity">
    <text evidence="2">Belongs to the RNA 3'-terminal cyclase family. Type 2 subfamily.</text>
</comment>
<accession>A0A4D9D0I9</accession>
<evidence type="ECO:0000256" key="2">
    <source>
        <dbReference type="ARBA" id="ARBA00007089"/>
    </source>
</evidence>
<evidence type="ECO:0000256" key="1">
    <source>
        <dbReference type="ARBA" id="ARBA00004604"/>
    </source>
</evidence>
<name>A0A4D9D0I9_9STRA</name>
<dbReference type="PANTHER" id="PTHR11096">
    <property type="entry name" value="RNA 3' TERMINAL PHOSPHATE CYCLASE"/>
    <property type="match status" value="1"/>
</dbReference>
<organism evidence="8 9">
    <name type="scientific">Nannochloropsis salina CCMP1776</name>
    <dbReference type="NCBI Taxonomy" id="1027361"/>
    <lineage>
        <taxon>Eukaryota</taxon>
        <taxon>Sar</taxon>
        <taxon>Stramenopiles</taxon>
        <taxon>Ochrophyta</taxon>
        <taxon>Eustigmatophyceae</taxon>
        <taxon>Eustigmatales</taxon>
        <taxon>Monodopsidaceae</taxon>
        <taxon>Microchloropsis</taxon>
        <taxon>Microchloropsis salina</taxon>
    </lineage>
</organism>
<evidence type="ECO:0000256" key="5">
    <source>
        <dbReference type="PIRSR" id="PIRSR005378-1"/>
    </source>
</evidence>
<dbReference type="Gene3D" id="3.30.360.20">
    <property type="entry name" value="RNA 3'-terminal phosphate cyclase, insert domain"/>
    <property type="match status" value="1"/>
</dbReference>
<dbReference type="InterPro" id="IPR036553">
    <property type="entry name" value="RPTC_insert"/>
</dbReference>
<dbReference type="InterPro" id="IPR023797">
    <property type="entry name" value="RNA3'_phos_cyclase_dom"/>
</dbReference>
<dbReference type="PIRSF" id="PIRSF005378">
    <property type="entry name" value="RNA3'_term_phos_cycl_euk"/>
    <property type="match status" value="1"/>
</dbReference>
<comment type="subcellular location">
    <subcellularLocation>
        <location evidence="1">Nucleus</location>
        <location evidence="1">Nucleolus</location>
    </subcellularLocation>
</comment>
<dbReference type="SUPFAM" id="SSF55205">
    <property type="entry name" value="EPT/RTPC-like"/>
    <property type="match status" value="1"/>
</dbReference>
<keyword evidence="9" id="KW-1185">Reference proteome</keyword>
<dbReference type="GO" id="GO:0004521">
    <property type="term" value="F:RNA endonuclease activity"/>
    <property type="evidence" value="ECO:0007669"/>
    <property type="project" value="TreeGrafter"/>
</dbReference>
<evidence type="ECO:0000256" key="3">
    <source>
        <dbReference type="ARBA" id="ARBA00022517"/>
    </source>
</evidence>
<dbReference type="Proteomes" id="UP000355283">
    <property type="component" value="Unassembled WGS sequence"/>
</dbReference>
<evidence type="ECO:0008006" key="10">
    <source>
        <dbReference type="Google" id="ProtNLM"/>
    </source>
</evidence>
<gene>
    <name evidence="8" type="ORF">NSK_003604</name>
</gene>
<dbReference type="PANTHER" id="PTHR11096:SF1">
    <property type="entry name" value="RNA 3'-TERMINAL PHOSPHATE CYCLASE-LIKE PROTEIN"/>
    <property type="match status" value="1"/>
</dbReference>
<comment type="caution">
    <text evidence="8">The sequence shown here is derived from an EMBL/GenBank/DDBJ whole genome shotgun (WGS) entry which is preliminary data.</text>
</comment>
<dbReference type="GO" id="GO:0000479">
    <property type="term" value="P:endonucleolytic cleavage of tricistronic rRNA transcript (SSU-rRNA, 5.8S rRNA, LSU-rRNA)"/>
    <property type="evidence" value="ECO:0007669"/>
    <property type="project" value="TreeGrafter"/>
</dbReference>
<dbReference type="Pfam" id="PF05189">
    <property type="entry name" value="RTC_insert"/>
    <property type="match status" value="1"/>
</dbReference>
<dbReference type="InterPro" id="IPR013792">
    <property type="entry name" value="RNA3'P_cycl/enolpyr_Trfase_a/b"/>
</dbReference>
<dbReference type="InterPro" id="IPR013791">
    <property type="entry name" value="RNA3'-term_phos_cycl_insert"/>
</dbReference>
<reference evidence="8 9" key="1">
    <citation type="submission" date="2019-01" db="EMBL/GenBank/DDBJ databases">
        <title>Nuclear Genome Assembly of the Microalgal Biofuel strain Nannochloropsis salina CCMP1776.</title>
        <authorList>
            <person name="Hovde B."/>
        </authorList>
    </citation>
    <scope>NUCLEOTIDE SEQUENCE [LARGE SCALE GENOMIC DNA]</scope>
    <source>
        <strain evidence="8 9">CCMP1776</strain>
    </source>
</reference>
<dbReference type="AlphaFoldDB" id="A0A4D9D0I9"/>
<dbReference type="InterPro" id="IPR016443">
    <property type="entry name" value="RNA3'_term_phos_cyc_type_2"/>
</dbReference>
<keyword evidence="3" id="KW-0690">Ribosome biogenesis</keyword>
<dbReference type="InterPro" id="IPR037136">
    <property type="entry name" value="RNA3'_phos_cyclase_dom_sf"/>
</dbReference>
<dbReference type="Gene3D" id="3.65.10.20">
    <property type="entry name" value="RNA 3'-terminal phosphate cyclase domain"/>
    <property type="match status" value="1"/>
</dbReference>
<evidence type="ECO:0000313" key="9">
    <source>
        <dbReference type="Proteomes" id="UP000355283"/>
    </source>
</evidence>
<dbReference type="OrthoDB" id="1911237at2759"/>
<evidence type="ECO:0000259" key="7">
    <source>
        <dbReference type="Pfam" id="PF05189"/>
    </source>
</evidence>
<feature type="active site" description="Tele-AMP-histidine intermediate" evidence="5">
    <location>
        <position position="312"/>
    </location>
</feature>
<dbReference type="GO" id="GO:0005730">
    <property type="term" value="C:nucleolus"/>
    <property type="evidence" value="ECO:0007669"/>
    <property type="project" value="UniProtKB-SubCell"/>
</dbReference>
<evidence type="ECO:0000313" key="8">
    <source>
        <dbReference type="EMBL" id="TFJ85181.1"/>
    </source>
</evidence>
<proteinExistence type="inferred from homology"/>
<evidence type="ECO:0000256" key="4">
    <source>
        <dbReference type="ARBA" id="ARBA00023242"/>
    </source>
</evidence>
<sequence length="356" mass="38321">MSTMKFKGCNNFRQRLVCATLSGRPLVITHIRSEEEEPGLRDFEGGFLRLLERLTNGCQVEINETGTVLRYIPGIIIGGRHEHDCGSARSISWFLEGILPLAVFAKQPLHLSLSGLTNDRLDVSVDNVKAVILPLLAYFGAEGATLNVKKRGLPPSGGGHVEFSCPIVRELRPCNLVDAGLIKRVRGVAYCAKISPQFANRVVTSARGLLNHLLPDVYVHTDHYKGLAGGHSPGFGLTLVAESTTGCLLAVDVHAKEGALPEDVGERGSALLLEEVRRGGCVDSVGQALVLLLMALGPEDVSKVRIGQLTMHGIQTLRLAREAFGVTFKIRADTETGTVLLSCLGSGVRNFSKKVT</sequence>
<dbReference type="Pfam" id="PF01137">
    <property type="entry name" value="RTC"/>
    <property type="match status" value="1"/>
</dbReference>